<feature type="compositionally biased region" description="Polar residues" evidence="1">
    <location>
        <begin position="1"/>
        <end position="21"/>
    </location>
</feature>
<reference evidence="2 3" key="1">
    <citation type="submission" date="2021-06" db="EMBL/GenBank/DDBJ databases">
        <title>Caerostris darwini draft genome.</title>
        <authorList>
            <person name="Kono N."/>
            <person name="Arakawa K."/>
        </authorList>
    </citation>
    <scope>NUCLEOTIDE SEQUENCE [LARGE SCALE GENOMIC DNA]</scope>
</reference>
<accession>A0AAV4RP07</accession>
<keyword evidence="3" id="KW-1185">Reference proteome</keyword>
<dbReference type="Proteomes" id="UP001054837">
    <property type="component" value="Unassembled WGS sequence"/>
</dbReference>
<feature type="region of interest" description="Disordered" evidence="1">
    <location>
        <begin position="1"/>
        <end position="42"/>
    </location>
</feature>
<organism evidence="2 3">
    <name type="scientific">Caerostris darwini</name>
    <dbReference type="NCBI Taxonomy" id="1538125"/>
    <lineage>
        <taxon>Eukaryota</taxon>
        <taxon>Metazoa</taxon>
        <taxon>Ecdysozoa</taxon>
        <taxon>Arthropoda</taxon>
        <taxon>Chelicerata</taxon>
        <taxon>Arachnida</taxon>
        <taxon>Araneae</taxon>
        <taxon>Araneomorphae</taxon>
        <taxon>Entelegynae</taxon>
        <taxon>Araneoidea</taxon>
        <taxon>Araneidae</taxon>
        <taxon>Caerostris</taxon>
    </lineage>
</organism>
<dbReference type="EMBL" id="BPLQ01006436">
    <property type="protein sequence ID" value="GIY22389.1"/>
    <property type="molecule type" value="Genomic_DNA"/>
</dbReference>
<sequence length="79" mass="8923">MPSPSQSGRRISSVKIPQSGKQWRHNSKARTENSSSASRESRIRELSENVEFSNDVKTFQKAKLLPEPSCDEIYSKQGI</sequence>
<gene>
    <name evidence="2" type="ORF">CDAR_591021</name>
</gene>
<evidence type="ECO:0000256" key="1">
    <source>
        <dbReference type="SAM" id="MobiDB-lite"/>
    </source>
</evidence>
<protein>
    <submittedName>
        <fullName evidence="2">Uncharacterized protein</fullName>
    </submittedName>
</protein>
<comment type="caution">
    <text evidence="2">The sequence shown here is derived from an EMBL/GenBank/DDBJ whole genome shotgun (WGS) entry which is preliminary data.</text>
</comment>
<proteinExistence type="predicted"/>
<evidence type="ECO:0000313" key="3">
    <source>
        <dbReference type="Proteomes" id="UP001054837"/>
    </source>
</evidence>
<evidence type="ECO:0000313" key="2">
    <source>
        <dbReference type="EMBL" id="GIY22389.1"/>
    </source>
</evidence>
<dbReference type="AlphaFoldDB" id="A0AAV4RP07"/>
<name>A0AAV4RP07_9ARAC</name>